<dbReference type="GO" id="GO:0016740">
    <property type="term" value="F:transferase activity"/>
    <property type="evidence" value="ECO:0007669"/>
    <property type="project" value="UniProtKB-KW"/>
</dbReference>
<gene>
    <name evidence="11" type="ORF">SAMN03080610_03225</name>
</gene>
<evidence type="ECO:0000256" key="1">
    <source>
        <dbReference type="ARBA" id="ARBA00004752"/>
    </source>
</evidence>
<feature type="chain" id="PRO_5011488849" evidence="9">
    <location>
        <begin position="21"/>
        <end position="612"/>
    </location>
</feature>
<evidence type="ECO:0000256" key="5">
    <source>
        <dbReference type="ARBA" id="ARBA00022984"/>
    </source>
</evidence>
<dbReference type="InterPro" id="IPR038063">
    <property type="entry name" value="Transpep_catalytic_dom"/>
</dbReference>
<dbReference type="PANTHER" id="PTHR41533">
    <property type="entry name" value="L,D-TRANSPEPTIDASE HI_1667-RELATED"/>
    <property type="match status" value="1"/>
</dbReference>
<evidence type="ECO:0000313" key="11">
    <source>
        <dbReference type="EMBL" id="SCZ44504.1"/>
    </source>
</evidence>
<dbReference type="EMBL" id="FMVW01000009">
    <property type="protein sequence ID" value="SCZ44504.1"/>
    <property type="molecule type" value="Genomic_DNA"/>
</dbReference>
<feature type="signal peptide" evidence="9">
    <location>
        <begin position="1"/>
        <end position="20"/>
    </location>
</feature>
<organism evidence="11 12">
    <name type="scientific">Afifella marina DSM 2698</name>
    <dbReference type="NCBI Taxonomy" id="1120955"/>
    <lineage>
        <taxon>Bacteria</taxon>
        <taxon>Pseudomonadati</taxon>
        <taxon>Pseudomonadota</taxon>
        <taxon>Alphaproteobacteria</taxon>
        <taxon>Hyphomicrobiales</taxon>
        <taxon>Afifellaceae</taxon>
        <taxon>Afifella</taxon>
    </lineage>
</organism>
<comment type="similarity">
    <text evidence="2">Belongs to the YkuD family.</text>
</comment>
<proteinExistence type="inferred from homology"/>
<reference evidence="11 12" key="1">
    <citation type="submission" date="2016-10" db="EMBL/GenBank/DDBJ databases">
        <authorList>
            <person name="de Groot N.N."/>
        </authorList>
    </citation>
    <scope>NUCLEOTIDE SEQUENCE [LARGE SCALE GENOMIC DNA]</scope>
    <source>
        <strain evidence="11 12">DSM 2698</strain>
    </source>
</reference>
<evidence type="ECO:0000256" key="9">
    <source>
        <dbReference type="SAM" id="SignalP"/>
    </source>
</evidence>
<dbReference type="InterPro" id="IPR045380">
    <property type="entry name" value="LD_TPept_scaffold_dom"/>
</dbReference>
<name>A0A1G5P4P3_AFIMA</name>
<dbReference type="UniPathway" id="UPA00219"/>
<dbReference type="SUPFAM" id="SSF141523">
    <property type="entry name" value="L,D-transpeptidase catalytic domain-like"/>
    <property type="match status" value="1"/>
</dbReference>
<evidence type="ECO:0000256" key="8">
    <source>
        <dbReference type="SAM" id="MobiDB-lite"/>
    </source>
</evidence>
<dbReference type="GO" id="GO:0009252">
    <property type="term" value="P:peptidoglycan biosynthetic process"/>
    <property type="evidence" value="ECO:0007669"/>
    <property type="project" value="UniProtKB-UniPathway"/>
</dbReference>
<keyword evidence="6 7" id="KW-0961">Cell wall biogenesis/degradation</keyword>
<dbReference type="STRING" id="1120955.SAMN03080610_03225"/>
<dbReference type="Gene3D" id="2.40.440.10">
    <property type="entry name" value="L,D-transpeptidase catalytic domain-like"/>
    <property type="match status" value="1"/>
</dbReference>
<feature type="domain" description="L,D-TPase catalytic" evidence="10">
    <location>
        <begin position="381"/>
        <end position="562"/>
    </location>
</feature>
<accession>A0A1G5P4P3</accession>
<dbReference type="InterPro" id="IPR052905">
    <property type="entry name" value="LD-transpeptidase_YkuD-like"/>
</dbReference>
<dbReference type="InterPro" id="IPR036366">
    <property type="entry name" value="PGBDSf"/>
</dbReference>
<dbReference type="Pfam" id="PF01471">
    <property type="entry name" value="PG_binding_1"/>
    <property type="match status" value="1"/>
</dbReference>
<keyword evidence="4 7" id="KW-0133">Cell shape</keyword>
<dbReference type="PANTHER" id="PTHR41533:SF2">
    <property type="entry name" value="BLR7131 PROTEIN"/>
    <property type="match status" value="1"/>
</dbReference>
<evidence type="ECO:0000259" key="10">
    <source>
        <dbReference type="PROSITE" id="PS52029"/>
    </source>
</evidence>
<feature type="active site" description="Nucleophile" evidence="7">
    <location>
        <position position="534"/>
    </location>
</feature>
<dbReference type="SUPFAM" id="SSF53955">
    <property type="entry name" value="Lysozyme-like"/>
    <property type="match status" value="1"/>
</dbReference>
<dbReference type="PROSITE" id="PS52029">
    <property type="entry name" value="LD_TPASE"/>
    <property type="match status" value="1"/>
</dbReference>
<feature type="region of interest" description="Disordered" evidence="8">
    <location>
        <begin position="245"/>
        <end position="290"/>
    </location>
</feature>
<evidence type="ECO:0000313" key="12">
    <source>
        <dbReference type="Proteomes" id="UP000199347"/>
    </source>
</evidence>
<evidence type="ECO:0000256" key="4">
    <source>
        <dbReference type="ARBA" id="ARBA00022960"/>
    </source>
</evidence>
<dbReference type="OrthoDB" id="9778545at2"/>
<dbReference type="InterPro" id="IPR002477">
    <property type="entry name" value="Peptidoglycan-bd-like"/>
</dbReference>
<dbReference type="GO" id="GO:0004180">
    <property type="term" value="F:carboxypeptidase activity"/>
    <property type="evidence" value="ECO:0007669"/>
    <property type="project" value="UniProtKB-ARBA"/>
</dbReference>
<keyword evidence="3" id="KW-0808">Transferase</keyword>
<sequence length="612" mass="67564">MRLRGTAVFLALMAATPVAAAPALKVATVGVEDAAETSSPAITTEAAAIRAALAHQPGYADPRAKDIAAAVRSFYEERSFAPVWIHDGEATEQARALLDRMARAAEDGLAPSDYEAIELPQDQLTDADTIAAKDVALSENAARFITHLAIGRVLPKSVNKEVYYAPALPDLGEALAKTTMAKDVDATISAFAPPHPQYQALKATLAKLRASDGKPLPHIAEGPTLKVGQRDPRVLTLRERLGIEIPEPPQKAEFAPAPAVDMPEPETTGSLAQAASSTKMDEASRSQPPAGFLEKAHDYSADLKLDPTPVAYRAGNDAMLYDDTVVAAVEDFQRENGLSVDGMVGPQTLQTLNGASRENRIKTVIVNMERWRWVPRDFGDDYIFVNVPEFMVRVYRDGALNHEARVVVGQRSHPTPLFGDEMDHLILNPYWNVPNSIVTAEMLPKIRKDPYGYFSSTGYQLLADIRGKTYRLDPTLIDWYAVDTRQLRIRQPPGDRNALGRIKFMFPNRHAVYLHDTPAKSLFKKSSRAFSHGCVRVQDPMAFADSILADDDQWNSTRLKRMYSDQEVRINLQRKLPVFLAYFTMIPEADGSLKTVPDVYGYDEKLAKLLNL</sequence>
<dbReference type="Pfam" id="PF03734">
    <property type="entry name" value="YkuD"/>
    <property type="match status" value="1"/>
</dbReference>
<dbReference type="InterPro" id="IPR023346">
    <property type="entry name" value="Lysozyme-like_dom_sf"/>
</dbReference>
<feature type="active site" description="Proton donor/acceptor" evidence="7">
    <location>
        <position position="515"/>
    </location>
</feature>
<comment type="pathway">
    <text evidence="1 7">Cell wall biogenesis; peptidoglycan biosynthesis.</text>
</comment>
<dbReference type="GO" id="GO:0008360">
    <property type="term" value="P:regulation of cell shape"/>
    <property type="evidence" value="ECO:0007669"/>
    <property type="project" value="UniProtKB-UniRule"/>
</dbReference>
<protein>
    <submittedName>
        <fullName evidence="11">Murein L,D-transpeptidase YcbB/YkuD</fullName>
    </submittedName>
</protein>
<evidence type="ECO:0000256" key="7">
    <source>
        <dbReference type="PROSITE-ProRule" id="PRU01373"/>
    </source>
</evidence>
<dbReference type="Pfam" id="PF20142">
    <property type="entry name" value="Scaffold"/>
    <property type="match status" value="1"/>
</dbReference>
<evidence type="ECO:0000256" key="6">
    <source>
        <dbReference type="ARBA" id="ARBA00023316"/>
    </source>
</evidence>
<keyword evidence="5 7" id="KW-0573">Peptidoglycan synthesis</keyword>
<dbReference type="CDD" id="cd16913">
    <property type="entry name" value="YkuD_like"/>
    <property type="match status" value="1"/>
</dbReference>
<evidence type="ECO:0000256" key="3">
    <source>
        <dbReference type="ARBA" id="ARBA00022679"/>
    </source>
</evidence>
<keyword evidence="12" id="KW-1185">Reference proteome</keyword>
<dbReference type="Proteomes" id="UP000199347">
    <property type="component" value="Unassembled WGS sequence"/>
</dbReference>
<dbReference type="GO" id="GO:0071555">
    <property type="term" value="P:cell wall organization"/>
    <property type="evidence" value="ECO:0007669"/>
    <property type="project" value="UniProtKB-UniRule"/>
</dbReference>
<keyword evidence="9" id="KW-0732">Signal</keyword>
<dbReference type="RefSeq" id="WP_092815654.1">
    <property type="nucleotide sequence ID" value="NZ_FMVW01000009.1"/>
</dbReference>
<dbReference type="InterPro" id="IPR005490">
    <property type="entry name" value="LD_TPept_cat_dom"/>
</dbReference>
<dbReference type="AlphaFoldDB" id="A0A1G5P4P3"/>
<feature type="compositionally biased region" description="Polar residues" evidence="8">
    <location>
        <begin position="267"/>
        <end position="278"/>
    </location>
</feature>
<evidence type="ECO:0000256" key="2">
    <source>
        <dbReference type="ARBA" id="ARBA00005992"/>
    </source>
</evidence>
<dbReference type="Gene3D" id="1.10.101.10">
    <property type="entry name" value="PGBD-like superfamily/PGBD"/>
    <property type="match status" value="1"/>
</dbReference>